<evidence type="ECO:0000313" key="1">
    <source>
        <dbReference type="EMBL" id="AFD27396.1"/>
    </source>
</evidence>
<dbReference type="AlphaFoldDB" id="H8H1J9"/>
<name>H8H1J9_DEIGI</name>
<keyword evidence="2" id="KW-1185">Reference proteome</keyword>
<gene>
    <name evidence="1" type="ordered locus">DGo_PB0127</name>
</gene>
<protein>
    <submittedName>
        <fullName evidence="1">Uncharacterized protein</fullName>
    </submittedName>
</protein>
<dbReference type="EMBL" id="CP002193">
    <property type="protein sequence ID" value="AFD27396.1"/>
    <property type="molecule type" value="Genomic_DNA"/>
</dbReference>
<proteinExistence type="predicted"/>
<reference evidence="1 2" key="1">
    <citation type="journal article" date="2012" name="PLoS ONE">
        <title>Genome sequence and transcriptome analysis of the radioresistant bacterium Deinococcus gobiensis: insights into the extreme environmental adaptations.</title>
        <authorList>
            <person name="Yuan M."/>
            <person name="Chen M."/>
            <person name="Zhang W."/>
            <person name="Lu W."/>
            <person name="Wang J."/>
            <person name="Yang M."/>
            <person name="Zhao P."/>
            <person name="Tang R."/>
            <person name="Li X."/>
            <person name="Hao Y."/>
            <person name="Zhou Z."/>
            <person name="Zhan Y."/>
            <person name="Yu H."/>
            <person name="Teng C."/>
            <person name="Yan Y."/>
            <person name="Ping S."/>
            <person name="Wang Y."/>
            <person name="Lin M."/>
        </authorList>
    </citation>
    <scope>NUCLEOTIDE SEQUENCE [LARGE SCALE GENOMIC DNA]</scope>
    <source>
        <strain evidence="2">DSM 21396 / JCM 16679 / CGMCC 1.7299 / I-0</strain>
        <plasmid evidence="1">P2</plasmid>
    </source>
</reference>
<dbReference type="Proteomes" id="UP000007575">
    <property type="component" value="Plasmid P2"/>
</dbReference>
<accession>H8H1J9</accession>
<dbReference type="KEGG" id="dgo:DGo_PB0127"/>
<evidence type="ECO:0000313" key="2">
    <source>
        <dbReference type="Proteomes" id="UP000007575"/>
    </source>
</evidence>
<keyword evidence="1" id="KW-0614">Plasmid</keyword>
<geneLocation type="plasmid" evidence="1 2">
    <name>P2</name>
</geneLocation>
<organism evidence="1 2">
    <name type="scientific">Deinococcus gobiensis (strain DSM 21396 / JCM 16679 / CGMCC 1.7299 / I-0)</name>
    <dbReference type="NCBI Taxonomy" id="745776"/>
    <lineage>
        <taxon>Bacteria</taxon>
        <taxon>Thermotogati</taxon>
        <taxon>Deinococcota</taxon>
        <taxon>Deinococci</taxon>
        <taxon>Deinococcales</taxon>
        <taxon>Deinococcaceae</taxon>
        <taxon>Deinococcus</taxon>
    </lineage>
</organism>
<dbReference type="PATRIC" id="fig|745776.4.peg.3510"/>
<sequence>MRSTVPAPRRGLRWFAPGIPYIHCGEEADAGQLWQVYRLPVIAALDAADFGLIKYVTQRSCKSYV</sequence>
<dbReference type="HOGENOM" id="CLU_2842513_0_0_0"/>